<accession>A0A6S7KKD6</accession>
<feature type="compositionally biased region" description="Acidic residues" evidence="2">
    <location>
        <begin position="616"/>
        <end position="629"/>
    </location>
</feature>
<keyword evidence="1" id="KW-0175">Coiled coil</keyword>
<keyword evidence="4" id="KW-1185">Reference proteome</keyword>
<protein>
    <submittedName>
        <fullName evidence="3">Uncharacterized protein</fullName>
    </submittedName>
</protein>
<feature type="compositionally biased region" description="Polar residues" evidence="2">
    <location>
        <begin position="45"/>
        <end position="57"/>
    </location>
</feature>
<feature type="region of interest" description="Disordered" evidence="2">
    <location>
        <begin position="595"/>
        <end position="647"/>
    </location>
</feature>
<dbReference type="Proteomes" id="UP001152795">
    <property type="component" value="Unassembled WGS sequence"/>
</dbReference>
<organism evidence="3 4">
    <name type="scientific">Paramuricea clavata</name>
    <name type="common">Red gorgonian</name>
    <name type="synonym">Violescent sea-whip</name>
    <dbReference type="NCBI Taxonomy" id="317549"/>
    <lineage>
        <taxon>Eukaryota</taxon>
        <taxon>Metazoa</taxon>
        <taxon>Cnidaria</taxon>
        <taxon>Anthozoa</taxon>
        <taxon>Octocorallia</taxon>
        <taxon>Malacalcyonacea</taxon>
        <taxon>Plexauridae</taxon>
        <taxon>Paramuricea</taxon>
    </lineage>
</organism>
<feature type="region of interest" description="Disordered" evidence="2">
    <location>
        <begin position="1"/>
        <end position="57"/>
    </location>
</feature>
<gene>
    <name evidence="3" type="ORF">PACLA_8A077208</name>
</gene>
<evidence type="ECO:0000313" key="4">
    <source>
        <dbReference type="Proteomes" id="UP001152795"/>
    </source>
</evidence>
<dbReference type="OrthoDB" id="5987001at2759"/>
<comment type="caution">
    <text evidence="3">The sequence shown here is derived from an EMBL/GenBank/DDBJ whole genome shotgun (WGS) entry which is preliminary data.</text>
</comment>
<feature type="compositionally biased region" description="Polar residues" evidence="2">
    <location>
        <begin position="1"/>
        <end position="11"/>
    </location>
</feature>
<evidence type="ECO:0000256" key="2">
    <source>
        <dbReference type="SAM" id="MobiDB-lite"/>
    </source>
</evidence>
<feature type="coiled-coil region" evidence="1">
    <location>
        <begin position="158"/>
        <end position="189"/>
    </location>
</feature>
<sequence length="647" mass="73558">MPNPKYATSTPEKNKPLSKKHPLTPSAKEREPAMKQRVPNVDRVVSSTSQPLIDKGTNNLSGFDIKQRKASLVSIVNENYELSTDENSIVTQADMLQALGLKSDDKSRLTKAVMEVFPGCKLSRRLVHLSDTTRETIYSKIIRRYSFPNMLFPENSGVDNINKAIRRLQEEQQTVSNEMENEMSKKEDQWNTGYLRLLFERQKNISKDINRFTEGLINLYEGEMAKWVERDESPTLSKAIKDDIAGEVEKFKEMFNLGLTTSTEIEINGSLFSNLSTKLTEQCPLLFEIIESLLLVSSDGHTQTGRRVHSASHAMAILCSLSSQKLTNDFKILFTLLCISYGAGMRFVELLNHVGLTISWKKAMQVLDQRMIKMKEKILKLTPTDIAIILLMDNINIYKGKQKHLQIFKEITPSMWNFTGRAIIIQFVLDNVKMQLKNKVFENYKDNYVLSAMDKVLNFLPNTNKSLEKMNEVEFNKWLVNSDLTRLRKKYKINVLEPDELLDTTHSLRKTEAYVLPLSLEDNSTISGTAAILKEFENEFDLHSGGTSPEFIPFNTTNCSFDVDQARSRYEHMISQAKHVADMAGYEATLASKETHLDGIMSDETPVSDSNIRTGEEEDSDGSDGETETIENSVANDRSCTLDSERR</sequence>
<proteinExistence type="predicted"/>
<name>A0A6S7KKD6_PARCT</name>
<feature type="compositionally biased region" description="Polar residues" evidence="2">
    <location>
        <begin position="630"/>
        <end position="647"/>
    </location>
</feature>
<evidence type="ECO:0000256" key="1">
    <source>
        <dbReference type="SAM" id="Coils"/>
    </source>
</evidence>
<dbReference type="AlphaFoldDB" id="A0A6S7KKD6"/>
<reference evidence="3" key="1">
    <citation type="submission" date="2020-04" db="EMBL/GenBank/DDBJ databases">
        <authorList>
            <person name="Alioto T."/>
            <person name="Alioto T."/>
            <person name="Gomez Garrido J."/>
        </authorList>
    </citation>
    <scope>NUCLEOTIDE SEQUENCE</scope>
    <source>
        <strain evidence="3">A484AB</strain>
    </source>
</reference>
<feature type="non-terminal residue" evidence="3">
    <location>
        <position position="647"/>
    </location>
</feature>
<dbReference type="EMBL" id="CACRXK020035514">
    <property type="protein sequence ID" value="CAB4044588.1"/>
    <property type="molecule type" value="Genomic_DNA"/>
</dbReference>
<evidence type="ECO:0000313" key="3">
    <source>
        <dbReference type="EMBL" id="CAB4044588.1"/>
    </source>
</evidence>